<reference evidence="8 9" key="1">
    <citation type="submission" date="2020-08" db="EMBL/GenBank/DDBJ databases">
        <title>Genomic Encyclopedia of Type Strains, Phase IV (KMG-IV): sequencing the most valuable type-strain genomes for metagenomic binning, comparative biology and taxonomic classification.</title>
        <authorList>
            <person name="Goeker M."/>
        </authorList>
    </citation>
    <scope>NUCLEOTIDE SEQUENCE [LARGE SCALE GENOMIC DNA]</scope>
    <source>
        <strain evidence="8 9">DSM 44197</strain>
    </source>
</reference>
<feature type="region of interest" description="Disordered" evidence="7">
    <location>
        <begin position="1"/>
        <end position="23"/>
    </location>
</feature>
<dbReference type="RefSeq" id="WP_182848069.1">
    <property type="nucleotide sequence ID" value="NZ_BAAALP010000007.1"/>
</dbReference>
<name>A0A7W3QQV1_ACTNM</name>
<accession>A0A7W3QQV1</accession>
<dbReference type="GO" id="GO:0005506">
    <property type="term" value="F:iron ion binding"/>
    <property type="evidence" value="ECO:0007669"/>
    <property type="project" value="InterPro"/>
</dbReference>
<dbReference type="SUPFAM" id="SSF48264">
    <property type="entry name" value="Cytochrome P450"/>
    <property type="match status" value="1"/>
</dbReference>
<dbReference type="Gene3D" id="1.10.630.10">
    <property type="entry name" value="Cytochrome P450"/>
    <property type="match status" value="1"/>
</dbReference>
<dbReference type="Pfam" id="PF00067">
    <property type="entry name" value="p450"/>
    <property type="match status" value="1"/>
</dbReference>
<evidence type="ECO:0000256" key="1">
    <source>
        <dbReference type="ARBA" id="ARBA00010617"/>
    </source>
</evidence>
<evidence type="ECO:0000256" key="3">
    <source>
        <dbReference type="ARBA" id="ARBA00022723"/>
    </source>
</evidence>
<evidence type="ECO:0000256" key="5">
    <source>
        <dbReference type="ARBA" id="ARBA00023004"/>
    </source>
</evidence>
<evidence type="ECO:0000256" key="2">
    <source>
        <dbReference type="ARBA" id="ARBA00022617"/>
    </source>
</evidence>
<dbReference type="InterPro" id="IPR001128">
    <property type="entry name" value="Cyt_P450"/>
</dbReference>
<evidence type="ECO:0000313" key="8">
    <source>
        <dbReference type="EMBL" id="MBA8956125.1"/>
    </source>
</evidence>
<keyword evidence="3" id="KW-0479">Metal-binding</keyword>
<keyword evidence="2" id="KW-0349">Heme</keyword>
<dbReference type="PANTHER" id="PTHR46696:SF1">
    <property type="entry name" value="CYTOCHROME P450 YJIB-RELATED"/>
    <property type="match status" value="1"/>
</dbReference>
<keyword evidence="4" id="KW-0560">Oxidoreductase</keyword>
<dbReference type="GO" id="GO:0020037">
    <property type="term" value="F:heme binding"/>
    <property type="evidence" value="ECO:0007669"/>
    <property type="project" value="InterPro"/>
</dbReference>
<keyword evidence="5" id="KW-0408">Iron</keyword>
<evidence type="ECO:0000256" key="6">
    <source>
        <dbReference type="ARBA" id="ARBA00023033"/>
    </source>
</evidence>
<dbReference type="FunFam" id="1.10.630.10:FF:000018">
    <property type="entry name" value="Cytochrome P450 monooxygenase"/>
    <property type="match status" value="1"/>
</dbReference>
<proteinExistence type="inferred from homology"/>
<dbReference type="EMBL" id="JACJIA010000014">
    <property type="protein sequence ID" value="MBA8956125.1"/>
    <property type="molecule type" value="Genomic_DNA"/>
</dbReference>
<evidence type="ECO:0000256" key="7">
    <source>
        <dbReference type="SAM" id="MobiDB-lite"/>
    </source>
</evidence>
<sequence>MNALPPAITEMPTRRPAGRPFDPPAELARIRAQGPITPLLYDDGRQRWLVTGHAQARAVLADPRFSSRYEIAHYLDPQYTDIPPAGPGEFIGMDAPEHTRFRRLLAGRFSVRRMGLLTERVRTFTAECLDDMAGRGPGADLVETFAHPVPAQMICELLGVPYAERGDFQRFAGTLNRQDVTLEERTAAAVAIGEYMTDLVRRKRAEPTDDLLSELTDSDLTEEEHVGVGGMLLAAGLDTVANMLGLGTFALLTHPDQLAVLRDDPDAVDRGVEELLRYLTIAHTDFRTALEDVEIDGVLIGKGATLAISLLAANRDPAVFPDPDTLDLRRDAAGQMAFAHGAHQCLGQQLARMELRIALPALLNRFPTLRLAIPAEEVPVRSEADVYGVERLPVAWDPA</sequence>
<gene>
    <name evidence="8" type="ORF">HNR61_007807</name>
</gene>
<evidence type="ECO:0000313" key="9">
    <source>
        <dbReference type="Proteomes" id="UP000572680"/>
    </source>
</evidence>
<dbReference type="GO" id="GO:0016705">
    <property type="term" value="F:oxidoreductase activity, acting on paired donors, with incorporation or reduction of molecular oxygen"/>
    <property type="evidence" value="ECO:0007669"/>
    <property type="project" value="InterPro"/>
</dbReference>
<dbReference type="PANTHER" id="PTHR46696">
    <property type="entry name" value="P450, PUTATIVE (EUROFUNG)-RELATED"/>
    <property type="match status" value="1"/>
</dbReference>
<comment type="similarity">
    <text evidence="1">Belongs to the cytochrome P450 family.</text>
</comment>
<keyword evidence="6" id="KW-0503">Monooxygenase</keyword>
<organism evidence="8 9">
    <name type="scientific">Actinomadura namibiensis</name>
    <dbReference type="NCBI Taxonomy" id="182080"/>
    <lineage>
        <taxon>Bacteria</taxon>
        <taxon>Bacillati</taxon>
        <taxon>Actinomycetota</taxon>
        <taxon>Actinomycetes</taxon>
        <taxon>Streptosporangiales</taxon>
        <taxon>Thermomonosporaceae</taxon>
        <taxon>Actinomadura</taxon>
    </lineage>
</organism>
<evidence type="ECO:0000256" key="4">
    <source>
        <dbReference type="ARBA" id="ARBA00023002"/>
    </source>
</evidence>
<dbReference type="CDD" id="cd11030">
    <property type="entry name" value="CYP105-like"/>
    <property type="match status" value="1"/>
</dbReference>
<dbReference type="InterPro" id="IPR002397">
    <property type="entry name" value="Cyt_P450_B"/>
</dbReference>
<dbReference type="AlphaFoldDB" id="A0A7W3QQV1"/>
<dbReference type="PRINTS" id="PR00359">
    <property type="entry name" value="BP450"/>
</dbReference>
<protein>
    <submittedName>
        <fullName evidence="8">Cytochrome P450</fullName>
    </submittedName>
</protein>
<dbReference type="PRINTS" id="PR00385">
    <property type="entry name" value="P450"/>
</dbReference>
<dbReference type="Proteomes" id="UP000572680">
    <property type="component" value="Unassembled WGS sequence"/>
</dbReference>
<keyword evidence="9" id="KW-1185">Reference proteome</keyword>
<dbReference type="GO" id="GO:0004497">
    <property type="term" value="F:monooxygenase activity"/>
    <property type="evidence" value="ECO:0007669"/>
    <property type="project" value="UniProtKB-KW"/>
</dbReference>
<comment type="caution">
    <text evidence="8">The sequence shown here is derived from an EMBL/GenBank/DDBJ whole genome shotgun (WGS) entry which is preliminary data.</text>
</comment>
<dbReference type="InterPro" id="IPR036396">
    <property type="entry name" value="Cyt_P450_sf"/>
</dbReference>